<dbReference type="eggNOG" id="COG1191">
    <property type="taxonomic scope" value="Bacteria"/>
</dbReference>
<dbReference type="InterPro" id="IPR000943">
    <property type="entry name" value="RNA_pol_sigma70"/>
</dbReference>
<dbReference type="STRING" id="100225.SAMN05421595_2152"/>
<evidence type="ECO:0000259" key="7">
    <source>
        <dbReference type="Pfam" id="PF04545"/>
    </source>
</evidence>
<dbReference type="Gene3D" id="1.10.10.10">
    <property type="entry name" value="Winged helix-like DNA-binding domain superfamily/Winged helix DNA-binding domain"/>
    <property type="match status" value="2"/>
</dbReference>
<protein>
    <submittedName>
        <fullName evidence="8">Putative RNA polymerase sigma factor</fullName>
    </submittedName>
</protein>
<keyword evidence="3" id="KW-0238">DNA-binding</keyword>
<feature type="domain" description="RNA polymerase sigma-70 region 3" evidence="5">
    <location>
        <begin position="124"/>
        <end position="191"/>
    </location>
</feature>
<dbReference type="InterPro" id="IPR013324">
    <property type="entry name" value="RNA_pol_sigma_r3/r4-like"/>
</dbReference>
<keyword evidence="1" id="KW-0805">Transcription regulation</keyword>
<reference evidence="8 9" key="1">
    <citation type="submission" date="2012-08" db="EMBL/GenBank/DDBJ databases">
        <title>Whole genome shotgun sequence of Austwickia chelonae NBRC 105200.</title>
        <authorList>
            <person name="Yoshida I."/>
            <person name="Hosoyama A."/>
            <person name="Tsuchikane K."/>
            <person name="Katsumata H."/>
            <person name="Ando Y."/>
            <person name="Ohji S."/>
            <person name="Hamada M."/>
            <person name="Tamura T."/>
            <person name="Yamazoe A."/>
            <person name="Yamazaki S."/>
            <person name="Fujita N."/>
        </authorList>
    </citation>
    <scope>NUCLEOTIDE SEQUENCE [LARGE SCALE GENOMIC DNA]</scope>
    <source>
        <strain evidence="8 9">NBRC 105200</strain>
    </source>
</reference>
<name>K6VJZ5_9MICO</name>
<dbReference type="InterPro" id="IPR007630">
    <property type="entry name" value="RNA_pol_sigma70_r4"/>
</dbReference>
<keyword evidence="9" id="KW-1185">Reference proteome</keyword>
<dbReference type="SUPFAM" id="SSF88946">
    <property type="entry name" value="Sigma2 domain of RNA polymerase sigma factors"/>
    <property type="match status" value="1"/>
</dbReference>
<dbReference type="Proteomes" id="UP000008495">
    <property type="component" value="Unassembled WGS sequence"/>
</dbReference>
<evidence type="ECO:0000259" key="6">
    <source>
        <dbReference type="Pfam" id="PF04542"/>
    </source>
</evidence>
<evidence type="ECO:0000256" key="4">
    <source>
        <dbReference type="ARBA" id="ARBA00023163"/>
    </source>
</evidence>
<dbReference type="InterPro" id="IPR014284">
    <property type="entry name" value="RNA_pol_sigma-70_dom"/>
</dbReference>
<dbReference type="EMBL" id="BAGZ01000004">
    <property type="protein sequence ID" value="GAB77014.1"/>
    <property type="molecule type" value="Genomic_DNA"/>
</dbReference>
<comment type="caution">
    <text evidence="8">The sequence shown here is derived from an EMBL/GenBank/DDBJ whole genome shotgun (WGS) entry which is preliminary data.</text>
</comment>
<dbReference type="RefSeq" id="WP_006501766.1">
    <property type="nucleotide sequence ID" value="NZ_BAGZ01000004.1"/>
</dbReference>
<organism evidence="8 9">
    <name type="scientific">Austwickia chelonae NBRC 105200</name>
    <dbReference type="NCBI Taxonomy" id="1184607"/>
    <lineage>
        <taxon>Bacteria</taxon>
        <taxon>Bacillati</taxon>
        <taxon>Actinomycetota</taxon>
        <taxon>Actinomycetes</taxon>
        <taxon>Micrococcales</taxon>
        <taxon>Dermatophilaceae</taxon>
        <taxon>Austwickia</taxon>
    </lineage>
</organism>
<dbReference type="PRINTS" id="PR00046">
    <property type="entry name" value="SIGMA70FCT"/>
</dbReference>
<dbReference type="PANTHER" id="PTHR30385">
    <property type="entry name" value="SIGMA FACTOR F FLAGELLAR"/>
    <property type="match status" value="1"/>
</dbReference>
<dbReference type="Pfam" id="PF04545">
    <property type="entry name" value="Sigma70_r4"/>
    <property type="match status" value="1"/>
</dbReference>
<evidence type="ECO:0000256" key="3">
    <source>
        <dbReference type="ARBA" id="ARBA00023125"/>
    </source>
</evidence>
<feature type="domain" description="RNA polymerase sigma-70 region 2" evidence="6">
    <location>
        <begin position="49"/>
        <end position="111"/>
    </location>
</feature>
<feature type="domain" description="RNA polymerase sigma-70 region 4" evidence="7">
    <location>
        <begin position="210"/>
        <end position="258"/>
    </location>
</feature>
<gene>
    <name evidence="8" type="ORF">AUCHE_04_00550</name>
</gene>
<dbReference type="Gene3D" id="1.20.120.1810">
    <property type="match status" value="1"/>
</dbReference>
<dbReference type="CDD" id="cd06171">
    <property type="entry name" value="Sigma70_r4"/>
    <property type="match status" value="1"/>
</dbReference>
<dbReference type="InterPro" id="IPR013325">
    <property type="entry name" value="RNA_pol_sigma_r2"/>
</dbReference>
<evidence type="ECO:0000256" key="2">
    <source>
        <dbReference type="ARBA" id="ARBA00023082"/>
    </source>
</evidence>
<dbReference type="GO" id="GO:0006352">
    <property type="term" value="P:DNA-templated transcription initiation"/>
    <property type="evidence" value="ECO:0007669"/>
    <property type="project" value="InterPro"/>
</dbReference>
<dbReference type="GO" id="GO:0003677">
    <property type="term" value="F:DNA binding"/>
    <property type="evidence" value="ECO:0007669"/>
    <property type="project" value="UniProtKB-KW"/>
</dbReference>
<dbReference type="PANTHER" id="PTHR30385:SF4">
    <property type="entry name" value="RNA POLYMERASE SIGMA-E FACTOR"/>
    <property type="match status" value="1"/>
</dbReference>
<evidence type="ECO:0000313" key="9">
    <source>
        <dbReference type="Proteomes" id="UP000008495"/>
    </source>
</evidence>
<dbReference type="InterPro" id="IPR036388">
    <property type="entry name" value="WH-like_DNA-bd_sf"/>
</dbReference>
<dbReference type="Pfam" id="PF04542">
    <property type="entry name" value="Sigma70_r2"/>
    <property type="match status" value="1"/>
</dbReference>
<dbReference type="GO" id="GO:0016987">
    <property type="term" value="F:sigma factor activity"/>
    <property type="evidence" value="ECO:0007669"/>
    <property type="project" value="UniProtKB-KW"/>
</dbReference>
<dbReference type="Pfam" id="PF04539">
    <property type="entry name" value="Sigma70_r3"/>
    <property type="match status" value="1"/>
</dbReference>
<keyword evidence="4" id="KW-0804">Transcription</keyword>
<keyword evidence="2" id="KW-0731">Sigma factor</keyword>
<sequence length="268" mass="30030">MPVWLHGRHIGDLEPTTRDERSQELLSLAADCDDPDDRQAYLDQVVLLNGPVAESIAARYRQRGIESDDLVQVAYLGLVKASQGYRSGEGPSFLSYAVPTISGEIKRHFRDFGWVVRPPRRLQELRSQVAVTRSDLQQENGRPPTAEELADRLGVARGEVDEADRADGCFSAVSLDSPGRPGAVSALADLLVDEVDHFDHVENMEALRPALQRLSERDRRILLLRFVRGWTQEQIGQEIGVSQMQVSRLLNRILLDLRADIFKDEPVA</sequence>
<evidence type="ECO:0000259" key="5">
    <source>
        <dbReference type="Pfam" id="PF04539"/>
    </source>
</evidence>
<dbReference type="SUPFAM" id="SSF88659">
    <property type="entry name" value="Sigma3 and sigma4 domains of RNA polymerase sigma factors"/>
    <property type="match status" value="2"/>
</dbReference>
<dbReference type="InterPro" id="IPR007624">
    <property type="entry name" value="RNA_pol_sigma70_r3"/>
</dbReference>
<accession>K6VJZ5</accession>
<dbReference type="AlphaFoldDB" id="K6VJZ5"/>
<proteinExistence type="predicted"/>
<dbReference type="NCBIfam" id="TIGR02937">
    <property type="entry name" value="sigma70-ECF"/>
    <property type="match status" value="1"/>
</dbReference>
<evidence type="ECO:0000313" key="8">
    <source>
        <dbReference type="EMBL" id="GAB77014.1"/>
    </source>
</evidence>
<evidence type="ECO:0000256" key="1">
    <source>
        <dbReference type="ARBA" id="ARBA00023015"/>
    </source>
</evidence>
<dbReference type="InterPro" id="IPR007627">
    <property type="entry name" value="RNA_pol_sigma70_r2"/>
</dbReference>